<dbReference type="Proteomes" id="UP000578531">
    <property type="component" value="Unassembled WGS sequence"/>
</dbReference>
<protein>
    <recommendedName>
        <fullName evidence="4">Peptidase S8/S53 domain-containing protein</fullName>
    </recommendedName>
</protein>
<evidence type="ECO:0000256" key="1">
    <source>
        <dbReference type="ARBA" id="ARBA00022801"/>
    </source>
</evidence>
<gene>
    <name evidence="2" type="ORF">HO173_011970</name>
</gene>
<sequence length="782" mass="84897">MISLAPDLPLPDYRLGERGEMYPYYFIDTIEPGQNVRVYLLDTGLNMQHPEFSVRPKPGITRGQTQDDWDIDWLFPRVDNKEKFFVTIPGGMIIQQPLFRLRLRQVEYGSLTPHGTRMSGFIIGDHLGQAQKCRYTVVKLPQYTNGPRSASGVLFPLFSVKDAIAMMTEDIEEKKRLGEEYFVISSAMGYPFGDQGDVSQHPKSAEKKFSKLWRNFLDWVDDNAITISAAAGNTGDENPEIGNSRHIGDNILTAYAPGAGARIVSSDPSGAYIYRYLDPTLSAVTSVRNHIGYIAQTLALGYSGNAVIPPNPGEQPSIYAHRMVSTQSKPRCAGSVPIIYNNAPLELYQDCGGLALPASIAAAIMAGDGGRFGGTAAGMSPTPAAAIGGIIGGVSVAAAHASSTLIASPSTTATTTVSCSHAAIPAIHVQPSPVVLAGVCAERAPGRTPYELVLISRVVGPLYHQRHRPTTLLPRPRLHPQRHQPQQIQLLRHHHLHLGIAIELQLYSVPSGAEVATWFAYVYKPGDASLDNACNSNPSGTAPVPDGTPLSEETSLYPADMTISAYGRKLRYESFFTSAVGELWDTDTDEVLGDCSAVADAKSVECDSQLNDQPRSCDPEKSLTAGCGAWMGVRFRLSYPSHLNEILRKDAHIRYRTARHGALHLESRTTFRLLHLSNVGRKVKVPTALQKPAEGAAPEYVCMYVIQGILRSPEEAGLVANDSANTLPIFKGQTKGIGKTRLVSSRSSKHASHLYVTEKAAASWWTVPNVSALPNAFVYRSG</sequence>
<dbReference type="InterPro" id="IPR015500">
    <property type="entry name" value="Peptidase_S8_subtilisin-rel"/>
</dbReference>
<comment type="caution">
    <text evidence="2">The sequence shown here is derived from an EMBL/GenBank/DDBJ whole genome shotgun (WGS) entry which is preliminary data.</text>
</comment>
<dbReference type="SUPFAM" id="SSF52743">
    <property type="entry name" value="Subtilisin-like"/>
    <property type="match status" value="1"/>
</dbReference>
<dbReference type="OrthoDB" id="206201at2759"/>
<dbReference type="EMBL" id="JACCJC010000081">
    <property type="protein sequence ID" value="KAF6227752.1"/>
    <property type="molecule type" value="Genomic_DNA"/>
</dbReference>
<dbReference type="PROSITE" id="PS00136">
    <property type="entry name" value="SUBTILASE_ASP"/>
    <property type="match status" value="1"/>
</dbReference>
<dbReference type="GeneID" id="59293607"/>
<dbReference type="InterPro" id="IPR023827">
    <property type="entry name" value="Peptidase_S8_Asp-AS"/>
</dbReference>
<dbReference type="GO" id="GO:0006508">
    <property type="term" value="P:proteolysis"/>
    <property type="evidence" value="ECO:0007669"/>
    <property type="project" value="InterPro"/>
</dbReference>
<proteinExistence type="predicted"/>
<dbReference type="Gene3D" id="3.40.50.200">
    <property type="entry name" value="Peptidase S8/S53 domain"/>
    <property type="match status" value="1"/>
</dbReference>
<keyword evidence="1" id="KW-0378">Hydrolase</keyword>
<evidence type="ECO:0008006" key="4">
    <source>
        <dbReference type="Google" id="ProtNLM"/>
    </source>
</evidence>
<name>A0A8H6FGJ8_9LECA</name>
<keyword evidence="3" id="KW-1185">Reference proteome</keyword>
<organism evidence="2 3">
    <name type="scientific">Letharia columbiana</name>
    <dbReference type="NCBI Taxonomy" id="112416"/>
    <lineage>
        <taxon>Eukaryota</taxon>
        <taxon>Fungi</taxon>
        <taxon>Dikarya</taxon>
        <taxon>Ascomycota</taxon>
        <taxon>Pezizomycotina</taxon>
        <taxon>Lecanoromycetes</taxon>
        <taxon>OSLEUM clade</taxon>
        <taxon>Lecanoromycetidae</taxon>
        <taxon>Lecanorales</taxon>
        <taxon>Lecanorineae</taxon>
        <taxon>Parmeliaceae</taxon>
        <taxon>Letharia</taxon>
    </lineage>
</organism>
<dbReference type="GO" id="GO:0004252">
    <property type="term" value="F:serine-type endopeptidase activity"/>
    <property type="evidence" value="ECO:0007669"/>
    <property type="project" value="InterPro"/>
</dbReference>
<dbReference type="InterPro" id="IPR036852">
    <property type="entry name" value="Peptidase_S8/S53_dom_sf"/>
</dbReference>
<dbReference type="RefSeq" id="XP_037159243.1">
    <property type="nucleotide sequence ID" value="XM_037313843.1"/>
</dbReference>
<dbReference type="PRINTS" id="PR00723">
    <property type="entry name" value="SUBTILISIN"/>
</dbReference>
<evidence type="ECO:0000313" key="2">
    <source>
        <dbReference type="EMBL" id="KAF6227752.1"/>
    </source>
</evidence>
<dbReference type="AlphaFoldDB" id="A0A8H6FGJ8"/>
<reference evidence="2 3" key="1">
    <citation type="journal article" date="2020" name="Genomics">
        <title>Complete, high-quality genomes from long-read metagenomic sequencing of two wolf lichen thalli reveals enigmatic genome architecture.</title>
        <authorList>
            <person name="McKenzie S.K."/>
            <person name="Walston R.F."/>
            <person name="Allen J.L."/>
        </authorList>
    </citation>
    <scope>NUCLEOTIDE SEQUENCE [LARGE SCALE GENOMIC DNA]</scope>
    <source>
        <strain evidence="2">WasteWater2</strain>
    </source>
</reference>
<accession>A0A8H6FGJ8</accession>
<evidence type="ECO:0000313" key="3">
    <source>
        <dbReference type="Proteomes" id="UP000578531"/>
    </source>
</evidence>